<gene>
    <name evidence="6" type="ORF">FSB78_15665</name>
</gene>
<protein>
    <submittedName>
        <fullName evidence="6">Porin family protein</fullName>
    </submittedName>
</protein>
<evidence type="ECO:0000313" key="7">
    <source>
        <dbReference type="Proteomes" id="UP000321250"/>
    </source>
</evidence>
<proteinExistence type="inferred from homology"/>
<dbReference type="Gene3D" id="2.40.160.20">
    <property type="match status" value="1"/>
</dbReference>
<dbReference type="GO" id="GO:0016020">
    <property type="term" value="C:membrane"/>
    <property type="evidence" value="ECO:0007669"/>
    <property type="project" value="UniProtKB-SubCell"/>
</dbReference>
<dbReference type="SUPFAM" id="SSF56925">
    <property type="entry name" value="OMPA-like"/>
    <property type="match status" value="1"/>
</dbReference>
<dbReference type="Pfam" id="PF13505">
    <property type="entry name" value="OMP_b-brl"/>
    <property type="match status" value="1"/>
</dbReference>
<keyword evidence="2" id="KW-0732">Signal</keyword>
<accession>A0A5C6UHQ5</accession>
<dbReference type="PANTHER" id="PTHR34001">
    <property type="entry name" value="BLL7405 PROTEIN"/>
    <property type="match status" value="1"/>
</dbReference>
<dbReference type="OrthoDB" id="8222426at2"/>
<organism evidence="6 7">
    <name type="scientific">Sphingomonas ginsenosidivorax</name>
    <dbReference type="NCBI Taxonomy" id="862135"/>
    <lineage>
        <taxon>Bacteria</taxon>
        <taxon>Pseudomonadati</taxon>
        <taxon>Pseudomonadota</taxon>
        <taxon>Alphaproteobacteria</taxon>
        <taxon>Sphingomonadales</taxon>
        <taxon>Sphingomonadaceae</taxon>
        <taxon>Sphingomonas</taxon>
    </lineage>
</organism>
<dbReference type="RefSeq" id="WP_147083495.1">
    <property type="nucleotide sequence ID" value="NZ_VOQR01000001.1"/>
</dbReference>
<comment type="subcellular location">
    <subcellularLocation>
        <location evidence="1">Membrane</location>
    </subcellularLocation>
</comment>
<dbReference type="InterPro" id="IPR051692">
    <property type="entry name" value="OMP-like"/>
</dbReference>
<dbReference type="Proteomes" id="UP000321250">
    <property type="component" value="Unassembled WGS sequence"/>
</dbReference>
<evidence type="ECO:0000256" key="2">
    <source>
        <dbReference type="ARBA" id="ARBA00022729"/>
    </source>
</evidence>
<evidence type="ECO:0000256" key="4">
    <source>
        <dbReference type="ARBA" id="ARBA00038306"/>
    </source>
</evidence>
<sequence>MREAYAQPAPHVSFTQRTVRNSQDVGAAMAAGRSEASIATFGVAPGPLSGRVETVKRDMDMKSLALAAVAFVVVASPAIAQTAKVSGPRVEANVGWDRVVLKADGESEGKSGVTYGGEIGYDVMIGSRAVLGAYAGIDGASTKDCDSDGTLSGCVKAGRNLTAGARVGYLVGPTSLLYVKGGYSNGRIQVSVTETAAPAFAFDDGVNLRGFHVGAGAEVGLGHGLYGKAEYSYTNYESFEFVGTVNPDRHRVVIGAGFRF</sequence>
<keyword evidence="3" id="KW-0472">Membrane</keyword>
<keyword evidence="7" id="KW-1185">Reference proteome</keyword>
<comment type="similarity">
    <text evidence="4">Belongs to the Omp25/RopB family.</text>
</comment>
<reference evidence="6 7" key="1">
    <citation type="journal article" date="2013" name="Antonie Van Leeuwenhoek">
        <title>Sphingomonas ginsenosidivorax sp. nov., with the ability to transform ginsenosides.</title>
        <authorList>
            <person name="Jin X.F."/>
            <person name="Kim J.K."/>
            <person name="Liu Q.M."/>
            <person name="Kang M.S."/>
            <person name="He D."/>
            <person name="Jin F.X."/>
            <person name="Kim S.C."/>
            <person name="Im W.T."/>
        </authorList>
    </citation>
    <scope>NUCLEOTIDE SEQUENCE [LARGE SCALE GENOMIC DNA]</scope>
    <source>
        <strain evidence="6 7">KHI67</strain>
    </source>
</reference>
<dbReference type="PANTHER" id="PTHR34001:SF3">
    <property type="entry name" value="BLL7405 PROTEIN"/>
    <property type="match status" value="1"/>
</dbReference>
<feature type="domain" description="Outer membrane protein beta-barrel" evidence="5">
    <location>
        <begin position="67"/>
        <end position="260"/>
    </location>
</feature>
<evidence type="ECO:0000259" key="5">
    <source>
        <dbReference type="Pfam" id="PF13505"/>
    </source>
</evidence>
<dbReference type="InterPro" id="IPR011250">
    <property type="entry name" value="OMP/PagP_B-barrel"/>
</dbReference>
<dbReference type="InterPro" id="IPR027385">
    <property type="entry name" value="Beta-barrel_OMP"/>
</dbReference>
<evidence type="ECO:0000256" key="1">
    <source>
        <dbReference type="ARBA" id="ARBA00004370"/>
    </source>
</evidence>
<comment type="caution">
    <text evidence="6">The sequence shown here is derived from an EMBL/GenBank/DDBJ whole genome shotgun (WGS) entry which is preliminary data.</text>
</comment>
<dbReference type="EMBL" id="VOQR01000001">
    <property type="protein sequence ID" value="TXC72219.1"/>
    <property type="molecule type" value="Genomic_DNA"/>
</dbReference>
<dbReference type="AlphaFoldDB" id="A0A5C6UHQ5"/>
<evidence type="ECO:0000256" key="3">
    <source>
        <dbReference type="ARBA" id="ARBA00023136"/>
    </source>
</evidence>
<name>A0A5C6UHQ5_9SPHN</name>
<evidence type="ECO:0000313" key="6">
    <source>
        <dbReference type="EMBL" id="TXC72219.1"/>
    </source>
</evidence>